<dbReference type="EMBL" id="SACY01000003">
    <property type="protein sequence ID" value="RVU25077.1"/>
    <property type="molecule type" value="Genomic_DNA"/>
</dbReference>
<name>A0A437PS56_9BACT</name>
<sequence>MTTIKVKLEKFKLRTTPCREEVLQLFELNHFAQSQGEIESELANQFDRVTIYRTLKSFLSSGLIHKVLDDEGGVKYALCKELCHHQEGAHHQHDHVHFKCIQCGQTTCLEIEIPKINLPEGYIKQESNLLIQGKCFGCNYEL</sequence>
<comment type="cofactor">
    <cofactor evidence="1">
        <name>Zn(2+)</name>
        <dbReference type="ChEBI" id="CHEBI:29105"/>
    </cofactor>
    <text evidence="1">Binds 1 zinc ion per subunit.</text>
</comment>
<keyword evidence="1" id="KW-0862">Zinc</keyword>
<evidence type="ECO:0000313" key="4">
    <source>
        <dbReference type="Proteomes" id="UP000282832"/>
    </source>
</evidence>
<dbReference type="GO" id="GO:0000976">
    <property type="term" value="F:transcription cis-regulatory region binding"/>
    <property type="evidence" value="ECO:0007669"/>
    <property type="project" value="TreeGrafter"/>
</dbReference>
<feature type="binding site" evidence="2">
    <location>
        <position position="112"/>
    </location>
    <ligand>
        <name>Fe cation</name>
        <dbReference type="ChEBI" id="CHEBI:24875"/>
    </ligand>
</feature>
<reference evidence="3 4" key="1">
    <citation type="submission" date="2019-01" db="EMBL/GenBank/DDBJ databases">
        <authorList>
            <person name="Chen W.-M."/>
        </authorList>
    </citation>
    <scope>NUCLEOTIDE SEQUENCE [LARGE SCALE GENOMIC DNA]</scope>
    <source>
        <strain evidence="3 4">FSY-15</strain>
    </source>
</reference>
<evidence type="ECO:0000256" key="1">
    <source>
        <dbReference type="PIRSR" id="PIRSR602481-1"/>
    </source>
</evidence>
<dbReference type="Gene3D" id="1.10.10.10">
    <property type="entry name" value="Winged helix-like DNA-binding domain superfamily/Winged helix DNA-binding domain"/>
    <property type="match status" value="1"/>
</dbReference>
<dbReference type="RefSeq" id="WP_127804401.1">
    <property type="nucleotide sequence ID" value="NZ_SACY01000003.1"/>
</dbReference>
<dbReference type="InterPro" id="IPR036388">
    <property type="entry name" value="WH-like_DNA-bd_sf"/>
</dbReference>
<accession>A0A437PS56</accession>
<evidence type="ECO:0000256" key="2">
    <source>
        <dbReference type="PIRSR" id="PIRSR602481-2"/>
    </source>
</evidence>
<keyword evidence="2" id="KW-0408">Iron</keyword>
<evidence type="ECO:0000313" key="3">
    <source>
        <dbReference type="EMBL" id="RVU25077.1"/>
    </source>
</evidence>
<dbReference type="InterPro" id="IPR036390">
    <property type="entry name" value="WH_DNA-bd_sf"/>
</dbReference>
<protein>
    <submittedName>
        <fullName evidence="3">Transcriptional repressor</fullName>
    </submittedName>
</protein>
<dbReference type="Pfam" id="PF01475">
    <property type="entry name" value="FUR"/>
    <property type="match status" value="1"/>
</dbReference>
<dbReference type="GO" id="GO:0003700">
    <property type="term" value="F:DNA-binding transcription factor activity"/>
    <property type="evidence" value="ECO:0007669"/>
    <property type="project" value="InterPro"/>
</dbReference>
<dbReference type="InterPro" id="IPR002481">
    <property type="entry name" value="FUR"/>
</dbReference>
<gene>
    <name evidence="3" type="ORF">EOJ36_08715</name>
</gene>
<comment type="cofactor">
    <cofactor evidence="2">
        <name>Mn(2+)</name>
        <dbReference type="ChEBI" id="CHEBI:29035"/>
    </cofactor>
    <cofactor evidence="2">
        <name>Fe(2+)</name>
        <dbReference type="ChEBI" id="CHEBI:29033"/>
    </cofactor>
    <text evidence="2">Binds 1 Mn(2+) or Fe(2+) ion per subunit.</text>
</comment>
<proteinExistence type="predicted"/>
<keyword evidence="1" id="KW-0479">Metal-binding</keyword>
<dbReference type="PANTHER" id="PTHR33202">
    <property type="entry name" value="ZINC UPTAKE REGULATION PROTEIN"/>
    <property type="match status" value="1"/>
</dbReference>
<dbReference type="GO" id="GO:1900376">
    <property type="term" value="P:regulation of secondary metabolite biosynthetic process"/>
    <property type="evidence" value="ECO:0007669"/>
    <property type="project" value="TreeGrafter"/>
</dbReference>
<dbReference type="AlphaFoldDB" id="A0A437PS56"/>
<dbReference type="GO" id="GO:0008270">
    <property type="term" value="F:zinc ion binding"/>
    <property type="evidence" value="ECO:0007669"/>
    <property type="project" value="TreeGrafter"/>
</dbReference>
<keyword evidence="4" id="KW-1185">Reference proteome</keyword>
<feature type="binding site" evidence="1">
    <location>
        <position position="135"/>
    </location>
    <ligand>
        <name>Zn(2+)</name>
        <dbReference type="ChEBI" id="CHEBI:29105"/>
    </ligand>
</feature>
<dbReference type="OrthoDB" id="594893at2"/>
<dbReference type="GO" id="GO:0045892">
    <property type="term" value="P:negative regulation of DNA-templated transcription"/>
    <property type="evidence" value="ECO:0007669"/>
    <property type="project" value="TreeGrafter"/>
</dbReference>
<dbReference type="PANTHER" id="PTHR33202:SF22">
    <property type="entry name" value="HYDROGEN PEROXIDE SENSITIVE REPRESSOR"/>
    <property type="match status" value="1"/>
</dbReference>
<dbReference type="Proteomes" id="UP000282832">
    <property type="component" value="Unassembled WGS sequence"/>
</dbReference>
<feature type="binding site" evidence="1">
    <location>
        <position position="100"/>
    </location>
    <ligand>
        <name>Zn(2+)</name>
        <dbReference type="ChEBI" id="CHEBI:29105"/>
    </ligand>
</feature>
<dbReference type="SUPFAM" id="SSF46785">
    <property type="entry name" value="Winged helix' DNA-binding domain"/>
    <property type="match status" value="1"/>
</dbReference>
<organism evidence="3 4">
    <name type="scientific">Sandaracinomonas limnophila</name>
    <dbReference type="NCBI Taxonomy" id="1862386"/>
    <lineage>
        <taxon>Bacteria</taxon>
        <taxon>Pseudomonadati</taxon>
        <taxon>Bacteroidota</taxon>
        <taxon>Cytophagia</taxon>
        <taxon>Cytophagales</taxon>
        <taxon>Flectobacillaceae</taxon>
        <taxon>Sandaracinomonas</taxon>
    </lineage>
</organism>
<feature type="binding site" evidence="1">
    <location>
        <position position="103"/>
    </location>
    <ligand>
        <name>Zn(2+)</name>
        <dbReference type="ChEBI" id="CHEBI:29105"/>
    </ligand>
</feature>
<comment type="caution">
    <text evidence="3">The sequence shown here is derived from an EMBL/GenBank/DDBJ whole genome shotgun (WGS) entry which is preliminary data.</text>
</comment>
<feature type="binding site" evidence="1">
    <location>
        <position position="138"/>
    </location>
    <ligand>
        <name>Zn(2+)</name>
        <dbReference type="ChEBI" id="CHEBI:29105"/>
    </ligand>
</feature>